<keyword evidence="1" id="KW-0732">Signal</keyword>
<dbReference type="RefSeq" id="WP_021686903.1">
    <property type="nucleotide sequence ID" value="NZ_KI260561.1"/>
</dbReference>
<gene>
    <name evidence="2" type="ORF">HMPREF9193_00502</name>
</gene>
<organism evidence="2 3">
    <name type="scientific">Treponema lecithinolyticum ATCC 700332</name>
    <dbReference type="NCBI Taxonomy" id="1321815"/>
    <lineage>
        <taxon>Bacteria</taxon>
        <taxon>Pseudomonadati</taxon>
        <taxon>Spirochaetota</taxon>
        <taxon>Spirochaetia</taxon>
        <taxon>Spirochaetales</taxon>
        <taxon>Treponemataceae</taxon>
        <taxon>Treponema</taxon>
    </lineage>
</organism>
<evidence type="ECO:0000313" key="3">
    <source>
        <dbReference type="Proteomes" id="UP000016649"/>
    </source>
</evidence>
<name>A0ABN0P0I2_TRELE</name>
<proteinExistence type="predicted"/>
<sequence length="196" mass="23773">MKYLKILVILLPYFLYSCANVAQNQIQSGWNFEKTIDYDLNYPDIKDDIDKVLNFFDNAIKICPHKWNCGYIQEIQFYVILYFREKIDKKYFLSQLSVVYEKYLMKNQLTNDMILSYAIFNFINSNKTECMNLLNLRFEENYKYDFNNYKEKDIKNFVIGILLNKIDSEKFKNTLYVDFLDFTEEDLIEMFIETEN</sequence>
<feature type="chain" id="PRO_5046373512" description="Lipoprotein" evidence="1">
    <location>
        <begin position="23"/>
        <end position="196"/>
    </location>
</feature>
<evidence type="ECO:0000256" key="1">
    <source>
        <dbReference type="SAM" id="SignalP"/>
    </source>
</evidence>
<comment type="caution">
    <text evidence="2">The sequence shown here is derived from an EMBL/GenBank/DDBJ whole genome shotgun (WGS) entry which is preliminary data.</text>
</comment>
<dbReference type="EMBL" id="AWVH01000007">
    <property type="protein sequence ID" value="ERJ94020.1"/>
    <property type="molecule type" value="Genomic_DNA"/>
</dbReference>
<feature type="signal peptide" evidence="1">
    <location>
        <begin position="1"/>
        <end position="22"/>
    </location>
</feature>
<dbReference type="PROSITE" id="PS51257">
    <property type="entry name" value="PROKAR_LIPOPROTEIN"/>
    <property type="match status" value="1"/>
</dbReference>
<reference evidence="2 3" key="1">
    <citation type="submission" date="2013-08" db="EMBL/GenBank/DDBJ databases">
        <authorList>
            <person name="Weinstock G."/>
            <person name="Sodergren E."/>
            <person name="Wylie T."/>
            <person name="Fulton L."/>
            <person name="Fulton R."/>
            <person name="Fronick C."/>
            <person name="O'Laughlin M."/>
            <person name="Godfrey J."/>
            <person name="Miner T."/>
            <person name="Herter B."/>
            <person name="Appelbaum E."/>
            <person name="Cordes M."/>
            <person name="Lek S."/>
            <person name="Wollam A."/>
            <person name="Pepin K.H."/>
            <person name="Palsikar V.B."/>
            <person name="Mitreva M."/>
            <person name="Wilson R.K."/>
        </authorList>
    </citation>
    <scope>NUCLEOTIDE SEQUENCE [LARGE SCALE GENOMIC DNA]</scope>
    <source>
        <strain evidence="2 3">ATCC 700332</strain>
    </source>
</reference>
<protein>
    <recommendedName>
        <fullName evidence="4">Lipoprotein</fullName>
    </recommendedName>
</protein>
<evidence type="ECO:0008006" key="4">
    <source>
        <dbReference type="Google" id="ProtNLM"/>
    </source>
</evidence>
<dbReference type="Proteomes" id="UP000016649">
    <property type="component" value="Unassembled WGS sequence"/>
</dbReference>
<evidence type="ECO:0000313" key="2">
    <source>
        <dbReference type="EMBL" id="ERJ94020.1"/>
    </source>
</evidence>
<accession>A0ABN0P0I2</accession>
<keyword evidence="3" id="KW-1185">Reference proteome</keyword>